<dbReference type="InterPro" id="IPR012640">
    <property type="entry name" value="Membr_lipoprot_lipid_attach_CS"/>
</dbReference>
<dbReference type="EMBL" id="DVHC01000011">
    <property type="protein sequence ID" value="HIR58576.1"/>
    <property type="molecule type" value="Genomic_DNA"/>
</dbReference>
<keyword evidence="1" id="KW-0732">Signal</keyword>
<reference evidence="2" key="1">
    <citation type="submission" date="2020-10" db="EMBL/GenBank/DDBJ databases">
        <authorList>
            <person name="Gilroy R."/>
        </authorList>
    </citation>
    <scope>NUCLEOTIDE SEQUENCE</scope>
    <source>
        <strain evidence="2">CHK184-20233</strain>
    </source>
</reference>
<evidence type="ECO:0000313" key="3">
    <source>
        <dbReference type="Proteomes" id="UP000824232"/>
    </source>
</evidence>
<evidence type="ECO:0000256" key="1">
    <source>
        <dbReference type="ARBA" id="ARBA00022729"/>
    </source>
</evidence>
<protein>
    <submittedName>
        <fullName evidence="2">Lipoprotein</fullName>
    </submittedName>
</protein>
<sequence>MKKILLLLVSLILVTGCNDMMNTPTRRVEEYLGKYQILDSTVLTELDNVVDNSDYSKDYKEEYKELMIKQYQNLSYKIKNEQTNGDTANVIVEIEVFDYNNALSEADDYIDEHESEFVDDEDETRKEKIDHYKINAMKEVTDKASYTINFSLVKDNKKWVLEKINDSDLEKIHGLYED</sequence>
<keyword evidence="2" id="KW-0449">Lipoprotein</keyword>
<dbReference type="AlphaFoldDB" id="A0A9D1DTE7"/>
<accession>A0A9D1DTE7</accession>
<dbReference type="Pfam" id="PF08139">
    <property type="entry name" value="LPAM_1"/>
    <property type="match status" value="1"/>
</dbReference>
<proteinExistence type="predicted"/>
<name>A0A9D1DTE7_9FIRM</name>
<reference evidence="2" key="2">
    <citation type="journal article" date="2021" name="PeerJ">
        <title>Extensive microbial diversity within the chicken gut microbiome revealed by metagenomics and culture.</title>
        <authorList>
            <person name="Gilroy R."/>
            <person name="Ravi A."/>
            <person name="Getino M."/>
            <person name="Pursley I."/>
            <person name="Horton D.L."/>
            <person name="Alikhan N.F."/>
            <person name="Baker D."/>
            <person name="Gharbi K."/>
            <person name="Hall N."/>
            <person name="Watson M."/>
            <person name="Adriaenssens E.M."/>
            <person name="Foster-Nyarko E."/>
            <person name="Jarju S."/>
            <person name="Secka A."/>
            <person name="Antonio M."/>
            <person name="Oren A."/>
            <person name="Chaudhuri R.R."/>
            <person name="La Ragione R."/>
            <person name="Hildebrand F."/>
            <person name="Pallen M.J."/>
        </authorList>
    </citation>
    <scope>NUCLEOTIDE SEQUENCE</scope>
    <source>
        <strain evidence="2">CHK184-20233</strain>
    </source>
</reference>
<gene>
    <name evidence="2" type="ORF">IAB38_00850</name>
</gene>
<dbReference type="Proteomes" id="UP000824232">
    <property type="component" value="Unassembled WGS sequence"/>
</dbReference>
<organism evidence="2 3">
    <name type="scientific">Candidatus Onthousia excrementipullorum</name>
    <dbReference type="NCBI Taxonomy" id="2840884"/>
    <lineage>
        <taxon>Bacteria</taxon>
        <taxon>Bacillati</taxon>
        <taxon>Bacillota</taxon>
        <taxon>Bacilli</taxon>
        <taxon>Candidatus Onthousia</taxon>
    </lineage>
</organism>
<comment type="caution">
    <text evidence="2">The sequence shown here is derived from an EMBL/GenBank/DDBJ whole genome shotgun (WGS) entry which is preliminary data.</text>
</comment>
<evidence type="ECO:0000313" key="2">
    <source>
        <dbReference type="EMBL" id="HIR58576.1"/>
    </source>
</evidence>
<dbReference type="PROSITE" id="PS51257">
    <property type="entry name" value="PROKAR_LIPOPROTEIN"/>
    <property type="match status" value="1"/>
</dbReference>